<keyword evidence="1" id="KW-0863">Zinc-finger</keyword>
<keyword evidence="4" id="KW-1185">Reference proteome</keyword>
<feature type="domain" description="ZAD" evidence="3">
    <location>
        <begin position="10"/>
        <end position="85"/>
    </location>
</feature>
<keyword evidence="1" id="KW-0862">Zinc</keyword>
<accession>A0A6P8ZIE5</accession>
<feature type="region of interest" description="Disordered" evidence="2">
    <location>
        <begin position="105"/>
        <end position="132"/>
    </location>
</feature>
<dbReference type="Pfam" id="PF07776">
    <property type="entry name" value="zf-AD"/>
    <property type="match status" value="1"/>
</dbReference>
<organism evidence="5">
    <name type="scientific">Thrips palmi</name>
    <name type="common">Melon thrips</name>
    <dbReference type="NCBI Taxonomy" id="161013"/>
    <lineage>
        <taxon>Eukaryota</taxon>
        <taxon>Metazoa</taxon>
        <taxon>Ecdysozoa</taxon>
        <taxon>Arthropoda</taxon>
        <taxon>Hexapoda</taxon>
        <taxon>Insecta</taxon>
        <taxon>Pterygota</taxon>
        <taxon>Neoptera</taxon>
        <taxon>Paraneoptera</taxon>
        <taxon>Thysanoptera</taxon>
        <taxon>Terebrantia</taxon>
        <taxon>Thripoidea</taxon>
        <taxon>Thripidae</taxon>
        <taxon>Thrips</taxon>
    </lineage>
</organism>
<protein>
    <submittedName>
        <fullName evidence="5">Uncharacterized protein LOC117640711</fullName>
    </submittedName>
</protein>
<feature type="compositionally biased region" description="Basic residues" evidence="2">
    <location>
        <begin position="195"/>
        <end position="206"/>
    </location>
</feature>
<dbReference type="AlphaFoldDB" id="A0A6P8ZIE5"/>
<feature type="compositionally biased region" description="Polar residues" evidence="2">
    <location>
        <begin position="207"/>
        <end position="220"/>
    </location>
</feature>
<evidence type="ECO:0000256" key="2">
    <source>
        <dbReference type="SAM" id="MobiDB-lite"/>
    </source>
</evidence>
<evidence type="ECO:0000256" key="1">
    <source>
        <dbReference type="PROSITE-ProRule" id="PRU01263"/>
    </source>
</evidence>
<feature type="binding site" evidence="1">
    <location>
        <position position="58"/>
    </location>
    <ligand>
        <name>Zn(2+)</name>
        <dbReference type="ChEBI" id="CHEBI:29105"/>
    </ligand>
</feature>
<feature type="compositionally biased region" description="Polar residues" evidence="2">
    <location>
        <begin position="108"/>
        <end position="127"/>
    </location>
</feature>
<dbReference type="InterPro" id="IPR012934">
    <property type="entry name" value="Znf_AD"/>
</dbReference>
<evidence type="ECO:0000313" key="4">
    <source>
        <dbReference type="Proteomes" id="UP000515158"/>
    </source>
</evidence>
<dbReference type="GeneID" id="117640711"/>
<feature type="compositionally biased region" description="Polar residues" evidence="2">
    <location>
        <begin position="471"/>
        <end position="485"/>
    </location>
</feature>
<feature type="binding site" evidence="1">
    <location>
        <position position="12"/>
    </location>
    <ligand>
        <name>Zn(2+)</name>
        <dbReference type="ChEBI" id="CHEBI:29105"/>
    </ligand>
</feature>
<dbReference type="SMART" id="SM00868">
    <property type="entry name" value="zf-AD"/>
    <property type="match status" value="1"/>
</dbReference>
<feature type="binding site" evidence="1">
    <location>
        <position position="61"/>
    </location>
    <ligand>
        <name>Zn(2+)</name>
        <dbReference type="ChEBI" id="CHEBI:29105"/>
    </ligand>
</feature>
<dbReference type="RefSeq" id="XP_034233464.1">
    <property type="nucleotide sequence ID" value="XM_034377573.1"/>
</dbReference>
<proteinExistence type="predicted"/>
<feature type="region of interest" description="Disordered" evidence="2">
    <location>
        <begin position="443"/>
        <end position="519"/>
    </location>
</feature>
<feature type="region of interest" description="Disordered" evidence="2">
    <location>
        <begin position="550"/>
        <end position="581"/>
    </location>
</feature>
<feature type="binding site" evidence="1">
    <location>
        <position position="15"/>
    </location>
    <ligand>
        <name>Zn(2+)</name>
        <dbReference type="ChEBI" id="CHEBI:29105"/>
    </ligand>
</feature>
<feature type="region of interest" description="Disordered" evidence="2">
    <location>
        <begin position="247"/>
        <end position="274"/>
    </location>
</feature>
<reference evidence="5" key="1">
    <citation type="submission" date="2025-08" db="UniProtKB">
        <authorList>
            <consortium name="RefSeq"/>
        </authorList>
    </citation>
    <scope>IDENTIFICATION</scope>
    <source>
        <tissue evidence="5">Total insect</tissue>
    </source>
</reference>
<name>A0A6P8ZIE5_THRPL</name>
<dbReference type="Proteomes" id="UP000515158">
    <property type="component" value="Unplaced"/>
</dbReference>
<keyword evidence="1" id="KW-0479">Metal-binding</keyword>
<gene>
    <name evidence="5" type="primary">LOC117640711</name>
</gene>
<dbReference type="Gene3D" id="3.40.1800.20">
    <property type="match status" value="1"/>
</dbReference>
<evidence type="ECO:0000259" key="3">
    <source>
        <dbReference type="PROSITE" id="PS51915"/>
    </source>
</evidence>
<sequence>MADSLMDFSERCRLCIEPKRLSIDIFSEEGRRIRLKSKINKHLSLKISQSDRLPSQICYQCLFRLETWVSFKQLCLERDQVMKTWSQSYQDEAFCEVERTFNGGPGISKSSKPRQSANLASKSSQVHSFPRDSEGSNAFVSCSLMDDAKSDNSVWEVVKVDDTENGDCETSKNTSQNNVGDSISPETANIDKHGITIRHKSRKPSKVRSSGSDASNGNDVDTSCTVLLGHPVDHETSLTLFSSVDHNKSSNSQDTFPVGTSPIPVKRKRGRPSKASLLREREMKKLMEQEKALAYAHVNDSSDQAESETIANDEIYNDDIEEVAMDEASTDEALNQKATNEVTTAAAITEEVVDEPDNSDGIVQDELETQPEQPVGFRSNVVTQDFAPIERDTGSGVTEVVLDDPIFGSMKFTLSVVEMESPTSSPIPTDTYKYYNYASSSGNISSDSGHREDFEGFESPNSSCVLKPLSNDDTGSSADVNSPPKSQDDVTSEPNGTNVSSGTKRKRSSSASSDFKEIPSIVGAKSNHISKSLENVNDLSGKQCMIDLEERNAHSEGESSETTNKRFRRKPPLFKDFFDAK</sequence>
<dbReference type="PROSITE" id="PS51915">
    <property type="entry name" value="ZAD"/>
    <property type="match status" value="1"/>
</dbReference>
<dbReference type="GO" id="GO:0005634">
    <property type="term" value="C:nucleus"/>
    <property type="evidence" value="ECO:0007669"/>
    <property type="project" value="InterPro"/>
</dbReference>
<dbReference type="KEGG" id="tpal:117640711"/>
<dbReference type="InParanoid" id="A0A6P8ZIE5"/>
<feature type="compositionally biased region" description="Polar residues" evidence="2">
    <location>
        <begin position="171"/>
        <end position="187"/>
    </location>
</feature>
<dbReference type="GO" id="GO:0008270">
    <property type="term" value="F:zinc ion binding"/>
    <property type="evidence" value="ECO:0007669"/>
    <property type="project" value="UniProtKB-UniRule"/>
</dbReference>
<feature type="compositionally biased region" description="Polar residues" evidence="2">
    <location>
        <begin position="492"/>
        <end position="502"/>
    </location>
</feature>
<dbReference type="OrthoDB" id="6627319at2759"/>
<feature type="region of interest" description="Disordered" evidence="2">
    <location>
        <begin position="162"/>
        <end position="220"/>
    </location>
</feature>
<evidence type="ECO:0000313" key="5">
    <source>
        <dbReference type="RefSeq" id="XP_034233464.1"/>
    </source>
</evidence>
<dbReference type="SUPFAM" id="SSF57716">
    <property type="entry name" value="Glucocorticoid receptor-like (DNA-binding domain)"/>
    <property type="match status" value="1"/>
</dbReference>